<dbReference type="RefSeq" id="WP_133450897.1">
    <property type="nucleotide sequence ID" value="NZ_SCWF01000001.1"/>
</dbReference>
<feature type="transmembrane region" description="Helical" evidence="9">
    <location>
        <begin position="506"/>
        <end position="533"/>
    </location>
</feature>
<keyword evidence="9" id="KW-0812">Transmembrane</keyword>
<gene>
    <name evidence="12" type="ORF">ERX55_01965</name>
</gene>
<sequence>MATEQIKGLSIGLDLNDMGIDRTLTEIRRSFRSLSGDIKLASNELKYGEKSMDSYKNNIRTLDSAIKLQTKNVEDLRDRYNRLADEQGANSKAAIAARNEFNKQLDVLNKTKRELNGVVDDFKEFQKAERKAADEARYLDTQLGKAQSAMKNMAPKLTGIGDGLKDIGRQATIGMSVPLLAGFGAAIKTSADFESQMSRVGAIAGTTKGEFEQLKKQAMDLGASTSKSASEVAAGMENLAAMGFNAKEIMGAMPGVISASESSGADMAQTADVMAAAINGFGLKASDATHVADVLAQTANQSAADINDMQYALKYAAGPAHALKIPLEETSAAIGIMTDAGLDGSNAGTALRGSLLSLLDPSEENSKRMNKMGIELEDSNGKFVGISGVIGQFKQKLEGMTDSQKASTLSALVGKEAVSGFMTLMEAGPTKIDKMTKALKESDGVSAEAAKKMKNNLKGSLEELGGAVETAGIKIGDLLSPAIRGIADGVSKAVNVFNDLPKTFQVAITVFGLLAAAIGPIVLAIGTIISIMGTAAGVIGGLSPALMGLLGPIGIAVGVISGLGIAFTIAYQKSETFRNIVTGAMTGVMNVFRTVGGVIKGVFQLFQGDGSKGVITLSKFFPPGLVVGITQTVDMIKRSVMSAVKAVSDFAGQIGRQISTFWQKNGTSIVGAVRNIGNVISIVFQAILAVFRFVWPLAAAIIKSVWENIKGIISGGLRIIQGLVKVFSGIFTGDFRKIWEGVKDIFFGAIQVIWNWVQLQFIGKLLKGIAGFGTVFKGLFKSIWAFIKGVFSGTISTIYRSSMNTFTLFFKGTTNIFNGIGRFLKTTWESMRTNVSNAATRLKDGALGPFKTLWQNIKTLAGNIGSSVTGMKEKVVGAAKDMASGLKQHAIGGLNKMIDGVNWVGRKLGMGDHLIPRLSTGTGATKKDMLAVVGDRGPGNGAGGHQQELIRYPNGQIELTPAQDTLRLLPAGSTVFNGEQTLDIMRMMNRNNTDPGAGGPLDWFKPVGDAIYSGIKIGQEFIGKSFVKGVSNSNKVIGKKKTAQTLSGLAKVGAPVQEKAGAIRDTAVEIFDMIRNPSKLVGYVLKKFGVDFSGINAVPGKIMGAGFNQLKKGMLNTFKKWDNKSAGAASATAGILDPNLITYFFGHTEAYTRETGRWWHEGVDFPFVYQPLKTPMGGVLTRQPFMAGGYGNWVTVDNGGTRLIFGHLRDYGRSPASGTRVKPGDTIGISGDSGFSTGPHLHFGVKQNGVDINPLPWLRAAKPRAHANGGMTLSNGFFELNETHPEYIVPTDPSKRTQAMKLWSLIGQKLRSGRSLQTDQLPNPTSLGGNDALLEATLQQNQILMDQVDVMMQMLQKLTGIEAKPGLTDDDIGQSNDRYNQRQQSKRRVKTGRLNYGV</sequence>
<dbReference type="OrthoDB" id="28713at2"/>
<accession>A0A4R6C2V1</accession>
<dbReference type="EMBL" id="SCWF01000001">
    <property type="protein sequence ID" value="TDM15697.1"/>
    <property type="molecule type" value="Genomic_DNA"/>
</dbReference>
<protein>
    <recommendedName>
        <fullName evidence="4">lysostaphin</fullName>
        <ecNumber evidence="4">3.4.24.75</ecNumber>
    </recommendedName>
</protein>
<reference evidence="12 13" key="1">
    <citation type="submission" date="2019-01" db="EMBL/GenBank/DDBJ databases">
        <title>Draft genome sequences of the type strains of six Macrococcus species.</title>
        <authorList>
            <person name="Mazhar S."/>
            <person name="Altermann E."/>
            <person name="Hill C."/>
            <person name="Mcauliffe O."/>
        </authorList>
    </citation>
    <scope>NUCLEOTIDE SEQUENCE [LARGE SCALE GENOMIC DNA]</scope>
    <source>
        <strain evidence="12 13">ATCC 51825</strain>
    </source>
</reference>
<comment type="catalytic activity">
    <reaction evidence="1">
        <text>Hydrolysis of the -Gly-|-Gly- bond in the pentaglycine inter-peptide link joining staphylococcal cell wall peptidoglycans.</text>
        <dbReference type="EC" id="3.4.24.75"/>
    </reaction>
</comment>
<comment type="similarity">
    <text evidence="3">Belongs to the peptidase M23B family.</text>
</comment>
<dbReference type="PANTHER" id="PTHR37813:SF1">
    <property type="entry name" value="FELS-2 PROPHAGE PROTEIN"/>
    <property type="match status" value="1"/>
</dbReference>
<dbReference type="Pfam" id="PF01551">
    <property type="entry name" value="Peptidase_M23"/>
    <property type="match status" value="1"/>
</dbReference>
<comment type="cofactor">
    <cofactor evidence="2">
        <name>Zn(2+)</name>
        <dbReference type="ChEBI" id="CHEBI:29105"/>
    </cofactor>
</comment>
<evidence type="ECO:0000313" key="13">
    <source>
        <dbReference type="Proteomes" id="UP000294843"/>
    </source>
</evidence>
<evidence type="ECO:0000256" key="6">
    <source>
        <dbReference type="ARBA" id="ARBA00023049"/>
    </source>
</evidence>
<feature type="transmembrane region" description="Helical" evidence="9">
    <location>
        <begin position="545"/>
        <end position="571"/>
    </location>
</feature>
<feature type="coiled-coil region" evidence="7">
    <location>
        <begin position="59"/>
        <end position="86"/>
    </location>
</feature>
<keyword evidence="9" id="KW-1133">Transmembrane helix</keyword>
<keyword evidence="6" id="KW-0482">Metalloprotease</keyword>
<evidence type="ECO:0000259" key="11">
    <source>
        <dbReference type="Pfam" id="PF10145"/>
    </source>
</evidence>
<dbReference type="NCBIfam" id="TIGR01760">
    <property type="entry name" value="tape_meas_TP901"/>
    <property type="match status" value="1"/>
</dbReference>
<evidence type="ECO:0000256" key="5">
    <source>
        <dbReference type="ARBA" id="ARBA00022612"/>
    </source>
</evidence>
<dbReference type="PANTHER" id="PTHR37813">
    <property type="entry name" value="FELS-2 PROPHAGE PROTEIN"/>
    <property type="match status" value="1"/>
</dbReference>
<feature type="domain" description="M23ase beta-sheet core" evidence="10">
    <location>
        <begin position="1160"/>
        <end position="1254"/>
    </location>
</feature>
<keyword evidence="6" id="KW-0378">Hydrolase</keyword>
<dbReference type="GO" id="GO:0008237">
    <property type="term" value="F:metallopeptidase activity"/>
    <property type="evidence" value="ECO:0007669"/>
    <property type="project" value="UniProtKB-KW"/>
</dbReference>
<dbReference type="InterPro" id="IPR010090">
    <property type="entry name" value="Phage_tape_meas"/>
</dbReference>
<evidence type="ECO:0000256" key="2">
    <source>
        <dbReference type="ARBA" id="ARBA00001947"/>
    </source>
</evidence>
<dbReference type="EC" id="3.4.24.75" evidence="4"/>
<dbReference type="CDD" id="cd12797">
    <property type="entry name" value="M23_peptidase"/>
    <property type="match status" value="1"/>
</dbReference>
<organism evidence="12 13">
    <name type="scientific">Macrococcus bovicus</name>
    <dbReference type="NCBI Taxonomy" id="69968"/>
    <lineage>
        <taxon>Bacteria</taxon>
        <taxon>Bacillati</taxon>
        <taxon>Bacillota</taxon>
        <taxon>Bacilli</taxon>
        <taxon>Bacillales</taxon>
        <taxon>Staphylococcaceae</taxon>
        <taxon>Macrococcus</taxon>
    </lineage>
</organism>
<dbReference type="InterPro" id="IPR011055">
    <property type="entry name" value="Dup_hybrid_motif"/>
</dbReference>
<dbReference type="Proteomes" id="UP000294843">
    <property type="component" value="Unassembled WGS sequence"/>
</dbReference>
<keyword evidence="5" id="KW-1188">Viral release from host cell</keyword>
<evidence type="ECO:0000259" key="10">
    <source>
        <dbReference type="Pfam" id="PF01551"/>
    </source>
</evidence>
<keyword evidence="9" id="KW-0472">Membrane</keyword>
<dbReference type="SUPFAM" id="SSF51261">
    <property type="entry name" value="Duplicated hybrid motif"/>
    <property type="match status" value="1"/>
</dbReference>
<dbReference type="GO" id="GO:0006508">
    <property type="term" value="P:proteolysis"/>
    <property type="evidence" value="ECO:0007669"/>
    <property type="project" value="UniProtKB-KW"/>
</dbReference>
<dbReference type="InterPro" id="IPR016047">
    <property type="entry name" value="M23ase_b-sheet_dom"/>
</dbReference>
<keyword evidence="6" id="KW-0645">Protease</keyword>
<proteinExistence type="inferred from homology"/>
<dbReference type="Pfam" id="PF10145">
    <property type="entry name" value="PhageMin_Tail"/>
    <property type="match status" value="1"/>
</dbReference>
<evidence type="ECO:0000256" key="3">
    <source>
        <dbReference type="ARBA" id="ARBA00006646"/>
    </source>
</evidence>
<evidence type="ECO:0000256" key="4">
    <source>
        <dbReference type="ARBA" id="ARBA00012322"/>
    </source>
</evidence>
<comment type="caution">
    <text evidence="12">The sequence shown here is derived from an EMBL/GenBank/DDBJ whole genome shotgun (WGS) entry which is preliminary data.</text>
</comment>
<feature type="domain" description="Phage tail tape measure protein" evidence="11">
    <location>
        <begin position="216"/>
        <end position="414"/>
    </location>
</feature>
<evidence type="ECO:0000256" key="1">
    <source>
        <dbReference type="ARBA" id="ARBA00001667"/>
    </source>
</evidence>
<evidence type="ECO:0000256" key="8">
    <source>
        <dbReference type="SAM" id="MobiDB-lite"/>
    </source>
</evidence>
<keyword evidence="7" id="KW-0175">Coiled coil</keyword>
<feature type="compositionally biased region" description="Polar residues" evidence="8">
    <location>
        <begin position="1373"/>
        <end position="1383"/>
    </location>
</feature>
<evidence type="ECO:0000256" key="9">
    <source>
        <dbReference type="SAM" id="Phobius"/>
    </source>
</evidence>
<name>A0A4R6C2V1_9STAP</name>
<evidence type="ECO:0000313" key="12">
    <source>
        <dbReference type="EMBL" id="TDM15697.1"/>
    </source>
</evidence>
<feature type="region of interest" description="Disordered" evidence="8">
    <location>
        <begin position="1364"/>
        <end position="1398"/>
    </location>
</feature>
<dbReference type="Gene3D" id="2.70.70.10">
    <property type="entry name" value="Glucose Permease (Domain IIA)"/>
    <property type="match status" value="1"/>
</dbReference>
<evidence type="ECO:0000256" key="7">
    <source>
        <dbReference type="SAM" id="Coils"/>
    </source>
</evidence>
<keyword evidence="13" id="KW-1185">Reference proteome</keyword>